<dbReference type="HOGENOM" id="CLU_088952_0_0_11"/>
<dbReference type="AlphaFoldDB" id="C9YUW2"/>
<proteinExistence type="predicted"/>
<name>C9YUW2_STRSW</name>
<feature type="region of interest" description="Disordered" evidence="1">
    <location>
        <begin position="50"/>
        <end position="85"/>
    </location>
</feature>
<evidence type="ECO:0000313" key="3">
    <source>
        <dbReference type="Proteomes" id="UP000001444"/>
    </source>
</evidence>
<organism evidence="2 3">
    <name type="scientific">Streptomyces scabiei (strain 87.22)</name>
    <dbReference type="NCBI Taxonomy" id="680198"/>
    <lineage>
        <taxon>Bacteria</taxon>
        <taxon>Bacillati</taxon>
        <taxon>Actinomycetota</taxon>
        <taxon>Actinomycetes</taxon>
        <taxon>Kitasatosporales</taxon>
        <taxon>Streptomycetaceae</taxon>
        <taxon>Streptomyces</taxon>
    </lineage>
</organism>
<keyword evidence="3" id="KW-1185">Reference proteome</keyword>
<reference evidence="2 3" key="1">
    <citation type="journal article" date="2010" name="Mol. Plant Microbe Interact.">
        <title>Streptomyces scabies 87-22 contains a coronafacic acid-like biosynthetic cluster that contributes to plant-microbe interactions.</title>
        <authorList>
            <person name="Bignell D.R."/>
            <person name="Seipke R.F."/>
            <person name="Huguet-Tapia J.C."/>
            <person name="Chambers A.H."/>
            <person name="Parry R.J."/>
            <person name="Loria R."/>
        </authorList>
    </citation>
    <scope>NUCLEOTIDE SEQUENCE [LARGE SCALE GENOMIC DNA]</scope>
    <source>
        <strain evidence="2 3">87.22</strain>
    </source>
</reference>
<dbReference type="KEGG" id="scb:SCAB_36071"/>
<protein>
    <submittedName>
        <fullName evidence="2">Uncharacterized protein</fullName>
    </submittedName>
</protein>
<evidence type="ECO:0000256" key="1">
    <source>
        <dbReference type="SAM" id="MobiDB-lite"/>
    </source>
</evidence>
<dbReference type="EMBL" id="FN554889">
    <property type="protein sequence ID" value="CBG70696.1"/>
    <property type="molecule type" value="Genomic_DNA"/>
</dbReference>
<sequence length="273" mass="27815">MRTGNMKVGDVKAGDVNVGHVNVGHVRSKVSRAAVAVSVAAVLGLTAACGGGGDESKDGNTKPSTDGTASAGDAKDGQDGKGGGKAALTEAQLKEAALTKGDVKGYKIAGMPAEDMPGVPVPAKPAACQPLANMFNFTSDPQPKARAGRTVTSENKLSASVVSLALAAHEQSDAEKVMADLRTATENCDGYEHVGNTYTGVEALPAPKQGDEAVAYKLKADIEGAKIPMSFTVVRSGSTLIGFYSTNMLDADKAEVPDEILDAQVAKVEKVAG</sequence>
<gene>
    <name evidence="2" type="ordered locus">SCAB_36071</name>
</gene>
<accession>C9YUW2</accession>
<dbReference type="eggNOG" id="ENOG5031XVF">
    <property type="taxonomic scope" value="Bacteria"/>
</dbReference>
<evidence type="ECO:0000313" key="2">
    <source>
        <dbReference type="EMBL" id="CBG70696.1"/>
    </source>
</evidence>
<dbReference type="Proteomes" id="UP000001444">
    <property type="component" value="Chromosome"/>
</dbReference>